<evidence type="ECO:0000259" key="3">
    <source>
        <dbReference type="Pfam" id="PF26449"/>
    </source>
</evidence>
<reference evidence="4 5" key="1">
    <citation type="journal article" date="2016" name="Nat. Commun.">
        <title>Thousands of microbial genomes shed light on interconnected biogeochemical processes in an aquifer system.</title>
        <authorList>
            <person name="Anantharaman K."/>
            <person name="Brown C.T."/>
            <person name="Hug L.A."/>
            <person name="Sharon I."/>
            <person name="Castelle C.J."/>
            <person name="Probst A.J."/>
            <person name="Thomas B.C."/>
            <person name="Singh A."/>
            <person name="Wilkins M.J."/>
            <person name="Karaoz U."/>
            <person name="Brodie E.L."/>
            <person name="Williams K.H."/>
            <person name="Hubbard S.S."/>
            <person name="Banfield J.F."/>
        </authorList>
    </citation>
    <scope>NUCLEOTIDE SEQUENCE [LARGE SCALE GENOMIC DNA]</scope>
</reference>
<comment type="caution">
    <text evidence="4">The sequence shown here is derived from an EMBL/GenBank/DDBJ whole genome shotgun (WGS) entry which is preliminary data.</text>
</comment>
<dbReference type="Pfam" id="PF26449">
    <property type="entry name" value="DUF8128"/>
    <property type="match status" value="1"/>
</dbReference>
<keyword evidence="2" id="KW-0472">Membrane</keyword>
<keyword evidence="2" id="KW-1133">Transmembrane helix</keyword>
<evidence type="ECO:0000313" key="4">
    <source>
        <dbReference type="EMBL" id="OGY73573.1"/>
    </source>
</evidence>
<sequence length="503" mass="59622">MLIGIDIAFWKRLHYDNLFTLAFELLLAGGWLFVFYNVWPHIKDAWINWRQEFFAAENPSVLLEIRLPQKNKRPIEAIEQLFAEIHALRRDQTWWETLWKGQYILKVAFEIVSIEGQIRFFARPVYKHKHLLESAIYAQYPDAEIISLKPEDDFVHIFPDKIPDKEFDMLGSEYVLSKPDYYPFKTYKEYQHRFMREIGYFADPLRHLLELMQNLKEGEYLWYQISVVPESDSWNKKQKKHLNRLLGRSSGENGVESKTIFQMMKGHAFSIFLSIILIPISFIGEFWRQISCLHEAFLSQFRKKKPASHKTVKKEENMALPKVLEKHSLTEKEKKVIDAIERKISQQIFKTCVRVLYFAKKPVFAKFRFWSEAHGFFRHFSDIDYNVWTRGPHTKTSADYFFAKTRKRMRQNAIIFNAKGRDWLAGDRWIYLGTEELATLWHFPSERDMTTNVQVADTPVTTPPRGTPMRARAGFNKERMADIPLGQAPDNLPIPEFEPYNYP</sequence>
<keyword evidence="2" id="KW-0812">Transmembrane</keyword>
<dbReference type="EMBL" id="MHJU01000010">
    <property type="protein sequence ID" value="OGY73573.1"/>
    <property type="molecule type" value="Genomic_DNA"/>
</dbReference>
<evidence type="ECO:0000256" key="2">
    <source>
        <dbReference type="SAM" id="Phobius"/>
    </source>
</evidence>
<feature type="domain" description="DUF8128" evidence="3">
    <location>
        <begin position="57"/>
        <end position="453"/>
    </location>
</feature>
<evidence type="ECO:0000313" key="5">
    <source>
        <dbReference type="Proteomes" id="UP000178315"/>
    </source>
</evidence>
<name>A0A1G2A9I9_9BACT</name>
<dbReference type="InterPro" id="IPR058441">
    <property type="entry name" value="DUF8128"/>
</dbReference>
<organism evidence="4 5">
    <name type="scientific">Candidatus Jacksonbacteria bacterium RIFCSPLOWO2_02_FULL_44_20</name>
    <dbReference type="NCBI Taxonomy" id="1798460"/>
    <lineage>
        <taxon>Bacteria</taxon>
        <taxon>Candidatus Jacksoniibacteriota</taxon>
    </lineage>
</organism>
<dbReference type="AlphaFoldDB" id="A0A1G2A9I9"/>
<feature type="region of interest" description="Disordered" evidence="1">
    <location>
        <begin position="484"/>
        <end position="503"/>
    </location>
</feature>
<dbReference type="Proteomes" id="UP000178315">
    <property type="component" value="Unassembled WGS sequence"/>
</dbReference>
<feature type="transmembrane region" description="Helical" evidence="2">
    <location>
        <begin position="268"/>
        <end position="287"/>
    </location>
</feature>
<protein>
    <recommendedName>
        <fullName evidence="3">DUF8128 domain-containing protein</fullName>
    </recommendedName>
</protein>
<evidence type="ECO:0000256" key="1">
    <source>
        <dbReference type="SAM" id="MobiDB-lite"/>
    </source>
</evidence>
<accession>A0A1G2A9I9</accession>
<proteinExistence type="predicted"/>
<feature type="transmembrane region" description="Helical" evidence="2">
    <location>
        <begin position="18"/>
        <end position="39"/>
    </location>
</feature>
<gene>
    <name evidence="4" type="ORF">A3H61_01215</name>
</gene>